<dbReference type="GO" id="GO:0034626">
    <property type="term" value="P:fatty acid elongation, polyunsaturated fatty acid"/>
    <property type="evidence" value="ECO:0000318"/>
    <property type="project" value="GO_Central"/>
</dbReference>
<evidence type="ECO:0000256" key="10">
    <source>
        <dbReference type="ARBA" id="ARBA00023136"/>
    </source>
</evidence>
<dbReference type="PANTHER" id="PTHR11157">
    <property type="entry name" value="FATTY ACID ACYL TRANSFERASE-RELATED"/>
    <property type="match status" value="1"/>
</dbReference>
<evidence type="ECO:0000256" key="3">
    <source>
        <dbReference type="ARBA" id="ARBA00012307"/>
    </source>
</evidence>
<keyword evidence="7" id="KW-0276">Fatty acid metabolism</keyword>
<evidence type="ECO:0000256" key="7">
    <source>
        <dbReference type="ARBA" id="ARBA00022832"/>
    </source>
</evidence>
<evidence type="ECO:0000256" key="9">
    <source>
        <dbReference type="ARBA" id="ARBA00023098"/>
    </source>
</evidence>
<feature type="transmembrane region" description="Helical" evidence="13">
    <location>
        <begin position="180"/>
        <end position="201"/>
    </location>
</feature>
<keyword evidence="5" id="KW-0808">Transferase</keyword>
<evidence type="ECO:0000256" key="4">
    <source>
        <dbReference type="ARBA" id="ARBA00022516"/>
    </source>
</evidence>
<feature type="transmembrane region" description="Helical" evidence="13">
    <location>
        <begin position="243"/>
        <end position="263"/>
    </location>
</feature>
<keyword evidence="11" id="KW-0275">Fatty acid biosynthesis</keyword>
<dbReference type="GO" id="GO:0005789">
    <property type="term" value="C:endoplasmic reticulum membrane"/>
    <property type="evidence" value="ECO:0000318"/>
    <property type="project" value="GO_Central"/>
</dbReference>
<dbReference type="PROSITE" id="PS01188">
    <property type="entry name" value="ELO"/>
    <property type="match status" value="1"/>
</dbReference>
<keyword evidence="14" id="KW-1185">Reference proteome</keyword>
<dbReference type="GeneID" id="104608509"/>
<feature type="transmembrane region" description="Helical" evidence="13">
    <location>
        <begin position="125"/>
        <end position="148"/>
    </location>
</feature>
<dbReference type="STRING" id="4432.A0A1U8B149"/>
<reference evidence="15" key="1">
    <citation type="submission" date="2025-08" db="UniProtKB">
        <authorList>
            <consortium name="RefSeq"/>
        </authorList>
    </citation>
    <scope>IDENTIFICATION</scope>
</reference>
<dbReference type="eggNOG" id="KOG3071">
    <property type="taxonomic scope" value="Eukaryota"/>
</dbReference>
<dbReference type="GO" id="GO:0034625">
    <property type="term" value="P:fatty acid elongation, monounsaturated fatty acid"/>
    <property type="evidence" value="ECO:0000318"/>
    <property type="project" value="GO_Central"/>
</dbReference>
<keyword evidence="6 13" id="KW-0812">Transmembrane</keyword>
<dbReference type="AlphaFoldDB" id="A0A1U8B149"/>
<proteinExistence type="inferred from homology"/>
<dbReference type="EC" id="2.3.1.199" evidence="3"/>
<dbReference type="InterPro" id="IPR030457">
    <property type="entry name" value="ELO_CS"/>
</dbReference>
<evidence type="ECO:0000256" key="12">
    <source>
        <dbReference type="ARBA" id="ARBA00047375"/>
    </source>
</evidence>
<comment type="catalytic activity">
    <reaction evidence="12">
        <text>a very-long-chain acyl-CoA + malonyl-CoA + H(+) = a very-long-chain 3-oxoacyl-CoA + CO2 + CoA</text>
        <dbReference type="Rhea" id="RHEA:32727"/>
        <dbReference type="ChEBI" id="CHEBI:15378"/>
        <dbReference type="ChEBI" id="CHEBI:16526"/>
        <dbReference type="ChEBI" id="CHEBI:57287"/>
        <dbReference type="ChEBI" id="CHEBI:57384"/>
        <dbReference type="ChEBI" id="CHEBI:90725"/>
        <dbReference type="ChEBI" id="CHEBI:90736"/>
        <dbReference type="EC" id="2.3.1.199"/>
    </reaction>
</comment>
<accession>A0A1U8B149</accession>
<keyword evidence="8 13" id="KW-1133">Transmembrane helix</keyword>
<sequence length="287" mass="32886">MERIQSNVLYWLVEHPVVKEFEWKEGETWGSSPRFVATTLIAYTSVTAFLYKISISSKSPPAKTPPSSPSTTSFLHLFSAFHSLLLVILSTLMTVGCTLSTFAQKPNNHWLFCFPSNETPPRGPVFFWTYVFYLSKISEFVDTLLILLSKSKRRLSFLHVYHHSVALVGIYMWLQTSQSLIPFGVITNSSVHILMYTYYMLCALGKRPWWKRLVTDVQILQFILSFLVSFGMLWYHFTGKGCSGFGSWCVSAFISGSLLFLFYDFHTKTYAKGSEKRADYGGKENRI</sequence>
<evidence type="ECO:0000256" key="2">
    <source>
        <dbReference type="ARBA" id="ARBA00007263"/>
    </source>
</evidence>
<name>A0A1U8B149_NELNU</name>
<dbReference type="OMA" id="TILHRIT"/>
<protein>
    <recommendedName>
        <fullName evidence="3">very-long-chain 3-oxoacyl-CoA synthase</fullName>
        <ecNumber evidence="3">2.3.1.199</ecNumber>
    </recommendedName>
</protein>
<evidence type="ECO:0000256" key="11">
    <source>
        <dbReference type="ARBA" id="ARBA00023160"/>
    </source>
</evidence>
<dbReference type="GO" id="GO:0030148">
    <property type="term" value="P:sphingolipid biosynthetic process"/>
    <property type="evidence" value="ECO:0000318"/>
    <property type="project" value="GO_Central"/>
</dbReference>
<evidence type="ECO:0000256" key="1">
    <source>
        <dbReference type="ARBA" id="ARBA00004141"/>
    </source>
</evidence>
<comment type="similarity">
    <text evidence="2">Belongs to the ELO family.</text>
</comment>
<dbReference type="FunCoup" id="A0A1U8B149">
    <property type="interactions" value="1162"/>
</dbReference>
<dbReference type="InParanoid" id="A0A1U8B149"/>
<dbReference type="KEGG" id="nnu:104608509"/>
<dbReference type="GO" id="GO:0042761">
    <property type="term" value="P:very long-chain fatty acid biosynthetic process"/>
    <property type="evidence" value="ECO:0000318"/>
    <property type="project" value="GO_Central"/>
</dbReference>
<feature type="transmembrane region" description="Helical" evidence="13">
    <location>
        <begin position="74"/>
        <end position="102"/>
    </location>
</feature>
<gene>
    <name evidence="15" type="primary">LOC104608509</name>
</gene>
<dbReference type="OrthoDB" id="434092at2759"/>
<evidence type="ECO:0000256" key="6">
    <source>
        <dbReference type="ARBA" id="ARBA00022692"/>
    </source>
</evidence>
<dbReference type="Proteomes" id="UP000189703">
    <property type="component" value="Unplaced"/>
</dbReference>
<comment type="subcellular location">
    <subcellularLocation>
        <location evidence="1">Membrane</location>
        <topology evidence="1">Multi-pass membrane protein</topology>
    </subcellularLocation>
</comment>
<evidence type="ECO:0000256" key="8">
    <source>
        <dbReference type="ARBA" id="ARBA00022989"/>
    </source>
</evidence>
<dbReference type="GO" id="GO:0019367">
    <property type="term" value="P:fatty acid elongation, saturated fatty acid"/>
    <property type="evidence" value="ECO:0000318"/>
    <property type="project" value="GO_Central"/>
</dbReference>
<organism evidence="14 15">
    <name type="scientific">Nelumbo nucifera</name>
    <name type="common">Sacred lotus</name>
    <dbReference type="NCBI Taxonomy" id="4432"/>
    <lineage>
        <taxon>Eukaryota</taxon>
        <taxon>Viridiplantae</taxon>
        <taxon>Streptophyta</taxon>
        <taxon>Embryophyta</taxon>
        <taxon>Tracheophyta</taxon>
        <taxon>Spermatophyta</taxon>
        <taxon>Magnoliopsida</taxon>
        <taxon>Proteales</taxon>
        <taxon>Nelumbonaceae</taxon>
        <taxon>Nelumbo</taxon>
    </lineage>
</organism>
<dbReference type="GO" id="GO:0009922">
    <property type="term" value="F:fatty acid elongase activity"/>
    <property type="evidence" value="ECO:0000318"/>
    <property type="project" value="GO_Central"/>
</dbReference>
<keyword evidence="10 13" id="KW-0472">Membrane</keyword>
<feature type="transmembrane region" description="Helical" evidence="13">
    <location>
        <begin position="155"/>
        <end position="174"/>
    </location>
</feature>
<dbReference type="PANTHER" id="PTHR11157:SF134">
    <property type="entry name" value="ELONGATION OF FATTY ACIDS PROTEIN 1-RELATED"/>
    <property type="match status" value="1"/>
</dbReference>
<keyword evidence="9" id="KW-0443">Lipid metabolism</keyword>
<feature type="transmembrane region" description="Helical" evidence="13">
    <location>
        <begin position="213"/>
        <end position="237"/>
    </location>
</feature>
<keyword evidence="4" id="KW-0444">Lipid biosynthesis</keyword>
<evidence type="ECO:0000256" key="13">
    <source>
        <dbReference type="SAM" id="Phobius"/>
    </source>
</evidence>
<evidence type="ECO:0000313" key="14">
    <source>
        <dbReference type="Proteomes" id="UP000189703"/>
    </source>
</evidence>
<dbReference type="RefSeq" id="XP_010272831.1">
    <property type="nucleotide sequence ID" value="XM_010274529.2"/>
</dbReference>
<dbReference type="InterPro" id="IPR002076">
    <property type="entry name" value="ELO_fam"/>
</dbReference>
<dbReference type="Pfam" id="PF01151">
    <property type="entry name" value="ELO"/>
    <property type="match status" value="1"/>
</dbReference>
<evidence type="ECO:0000256" key="5">
    <source>
        <dbReference type="ARBA" id="ARBA00022679"/>
    </source>
</evidence>
<evidence type="ECO:0000313" key="15">
    <source>
        <dbReference type="RefSeq" id="XP_010272831.1"/>
    </source>
</evidence>